<dbReference type="PANTHER" id="PTHR43099:SF5">
    <property type="entry name" value="HLYC_CORC FAMILY TRANSPORTER"/>
    <property type="match status" value="1"/>
</dbReference>
<evidence type="ECO:0000256" key="5">
    <source>
        <dbReference type="ARBA" id="ARBA00022737"/>
    </source>
</evidence>
<keyword evidence="5" id="KW-0677">Repeat</keyword>
<evidence type="ECO:0000256" key="9">
    <source>
        <dbReference type="PROSITE-ProRule" id="PRU00703"/>
    </source>
</evidence>
<keyword evidence="6 10" id="KW-1133">Transmembrane helix</keyword>
<evidence type="ECO:0000313" key="16">
    <source>
        <dbReference type="Proteomes" id="UP000001502"/>
    </source>
</evidence>
<dbReference type="InterPro" id="IPR005170">
    <property type="entry name" value="Transptr-assoc_dom"/>
</dbReference>
<organism evidence="15 16">
    <name type="scientific">Streptococcus parasanguinis (strain ATCC 15912 / DSM 6778 / CIP 104372 / LMG 14537)</name>
    <dbReference type="NCBI Taxonomy" id="760570"/>
    <lineage>
        <taxon>Bacteria</taxon>
        <taxon>Bacillati</taxon>
        <taxon>Bacillota</taxon>
        <taxon>Bacilli</taxon>
        <taxon>Lactobacillales</taxon>
        <taxon>Streptococcaceae</taxon>
        <taxon>Streptococcus</taxon>
    </lineage>
</organism>
<feature type="domain" description="CBS" evidence="13">
    <location>
        <begin position="310"/>
        <end position="367"/>
    </location>
</feature>
<dbReference type="InterPro" id="IPR016169">
    <property type="entry name" value="FAD-bd_PCMH_sub2"/>
</dbReference>
<feature type="transmembrane region" description="Helical" evidence="12">
    <location>
        <begin position="33"/>
        <end position="52"/>
    </location>
</feature>
<dbReference type="Gene3D" id="3.10.580.10">
    <property type="entry name" value="CBS-domain"/>
    <property type="match status" value="1"/>
</dbReference>
<dbReference type="SUPFAM" id="SSF54631">
    <property type="entry name" value="CBS-domain pair"/>
    <property type="match status" value="1"/>
</dbReference>
<dbReference type="PANTHER" id="PTHR43099">
    <property type="entry name" value="UPF0053 PROTEIN YRKA"/>
    <property type="match status" value="1"/>
</dbReference>
<evidence type="ECO:0000256" key="2">
    <source>
        <dbReference type="ARBA" id="ARBA00006337"/>
    </source>
</evidence>
<dbReference type="InterPro" id="IPR046342">
    <property type="entry name" value="CBS_dom_sf"/>
</dbReference>
<dbReference type="Proteomes" id="UP000001502">
    <property type="component" value="Chromosome"/>
</dbReference>
<reference evidence="16" key="1">
    <citation type="submission" date="2011-06" db="EMBL/GenBank/DDBJ databases">
        <title>Complete sequence of Streptococcus parasanguinis strain ATCC 15912.</title>
        <authorList>
            <person name="Muzny D."/>
            <person name="Qin X."/>
            <person name="Buhay C."/>
            <person name="Dugan-Rocha S."/>
            <person name="Ding Y."/>
            <person name="Chen G."/>
            <person name="Hawes A."/>
            <person name="Holder M."/>
            <person name="Jhangiani S."/>
            <person name="Johnson A."/>
            <person name="Khan Z."/>
            <person name="Li Z."/>
            <person name="Liu W."/>
            <person name="Liu X."/>
            <person name="Perez L."/>
            <person name="Shen H."/>
            <person name="Wang Q."/>
            <person name="Watt J."/>
            <person name="Xi L."/>
            <person name="Xin Y."/>
            <person name="Zhou J."/>
            <person name="Deng J."/>
            <person name="Jiang H."/>
            <person name="Liu Y."/>
            <person name="Qu J."/>
            <person name="Song X.-Z."/>
            <person name="Zhang L."/>
            <person name="Villasana D."/>
            <person name="Johnson A."/>
            <person name="Liu J."/>
            <person name="Liyanage D."/>
            <person name="Lorensuhewa L."/>
            <person name="Robinson T."/>
            <person name="Song A."/>
            <person name="Song B.-B."/>
            <person name="Dinh H."/>
            <person name="Thornton R."/>
            <person name="Coyle M."/>
            <person name="Francisco L."/>
            <person name="Jackson L."/>
            <person name="Javaid M."/>
            <person name="Korchina V."/>
            <person name="Kovar C."/>
            <person name="Mata R."/>
            <person name="Mathew T."/>
            <person name="Ngo R."/>
            <person name="Nguyen L."/>
            <person name="Nguyen N."/>
            <person name="Okwuonu G."/>
            <person name="Ongeri F."/>
            <person name="Pham C."/>
            <person name="Simmons D."/>
            <person name="Wilczek-Boney K."/>
            <person name="Hale W."/>
            <person name="Jakkamsetti A."/>
            <person name="Pham P."/>
            <person name="Ruth R."/>
            <person name="San Lucas F."/>
            <person name="Warren J."/>
            <person name="Zhang J."/>
            <person name="Zhao Z."/>
            <person name="Zhou C."/>
            <person name="Zhu D."/>
            <person name="Lee S."/>
            <person name="Bess C."/>
            <person name="Blankenburg K."/>
            <person name="Forbes L."/>
            <person name="Fu Q."/>
            <person name="Gubbala S."/>
            <person name="Hirani K."/>
            <person name="Jayaseelan J.C."/>
            <person name="Lara F."/>
            <person name="Munidasa M."/>
            <person name="Palculict T."/>
            <person name="Patil S."/>
            <person name="Pu L.-L."/>
            <person name="Saada N."/>
            <person name="Tang L."/>
            <person name="Weissenberger G."/>
            <person name="Zhu Y."/>
            <person name="Hemphill L."/>
            <person name="Shang Y."/>
            <person name="Youmans B."/>
            <person name="Ayvaz T."/>
            <person name="Ross M."/>
            <person name="Santibanez J."/>
            <person name="Aqrawi P."/>
            <person name="Gross S."/>
            <person name="Joshi V."/>
            <person name="Fowler G."/>
            <person name="Nazareth L."/>
            <person name="Reid J."/>
            <person name="Worley K."/>
            <person name="Petrosino J."/>
            <person name="Highlander S."/>
            <person name="Gibbs R."/>
        </authorList>
    </citation>
    <scope>NUCLEOTIDE SEQUENCE [LARGE SCALE GENOMIC DNA]</scope>
    <source>
        <strain evidence="16">ATCC 15912 / DSM 6778 / CIP 104372 / LMG 14537</strain>
    </source>
</reference>
<evidence type="ECO:0000259" key="14">
    <source>
        <dbReference type="PROSITE" id="PS51846"/>
    </source>
</evidence>
<feature type="transmembrane region" description="Helical" evidence="12">
    <location>
        <begin position="126"/>
        <end position="149"/>
    </location>
</feature>
<evidence type="ECO:0000256" key="10">
    <source>
        <dbReference type="PROSITE-ProRule" id="PRU01193"/>
    </source>
</evidence>
<evidence type="ECO:0000256" key="6">
    <source>
        <dbReference type="ARBA" id="ARBA00022989"/>
    </source>
</evidence>
<feature type="transmembrane region" description="Helical" evidence="12">
    <location>
        <begin position="161"/>
        <end position="183"/>
    </location>
</feature>
<dbReference type="InterPro" id="IPR036318">
    <property type="entry name" value="FAD-bd_PCMH-like_sf"/>
</dbReference>
<evidence type="ECO:0000256" key="1">
    <source>
        <dbReference type="ARBA" id="ARBA00004651"/>
    </source>
</evidence>
<comment type="subcellular location">
    <subcellularLocation>
        <location evidence="1">Cell membrane</location>
        <topology evidence="1">Multi-pass membrane protein</topology>
    </subcellularLocation>
</comment>
<evidence type="ECO:0000256" key="11">
    <source>
        <dbReference type="SAM" id="Coils"/>
    </source>
</evidence>
<dbReference type="InterPro" id="IPR002550">
    <property type="entry name" value="CNNM"/>
</dbReference>
<evidence type="ECO:0000256" key="4">
    <source>
        <dbReference type="ARBA" id="ARBA00022692"/>
    </source>
</evidence>
<dbReference type="GO" id="GO:0050660">
    <property type="term" value="F:flavin adenine dinucleotide binding"/>
    <property type="evidence" value="ECO:0007669"/>
    <property type="project" value="InterPro"/>
</dbReference>
<dbReference type="InterPro" id="IPR051676">
    <property type="entry name" value="UPF0053_domain"/>
</dbReference>
<dbReference type="GO" id="GO:0005886">
    <property type="term" value="C:plasma membrane"/>
    <property type="evidence" value="ECO:0007669"/>
    <property type="project" value="UniProtKB-SubCell"/>
</dbReference>
<dbReference type="EMBL" id="CP002843">
    <property type="protein sequence ID" value="AEH56018.1"/>
    <property type="molecule type" value="Genomic_DNA"/>
</dbReference>
<sequence>MNIRMQALLFCGIIYNIIYWRKLSMEDPGSQEILLEFILLIVLTLLNAFFSATEMSMVSLNRSRVEQKAEEGDKKYIRLLSVLEQPNHFLSTIQVGITLITILSGASLADSLGHVIAGWMGNTKTALATGSFLSLAFLTYISIVFGELYPKRIAMNLKDELAVRTAPIVILLGKIVSPFVWLLSASTNLLSRITPMEFDDPDEKMTRDEIEYMLTNSEATLDADEIEMLQGIFSLDEMVAREVMVPRTDAFMVDINDDTKEIIESILKQNFSRIPVYDDDKDNVIGLIHTKRLLNEGFINGFDNIVLRKILQEPLFVPETIFVDDLLKELRNTQNQMAILLDEYGGMSGLVTLEDLLEEIVGEIDDETDKAEIDVFEIGDNTYVVQGAMSLNDFNEYFGVELESDDVDTIAGYYLTEVGRIPSLKERLSCEVDSQKKHLILTNDKVKNGRVTKVKVEISEIVEEDEETKSKED</sequence>
<keyword evidence="7 9" id="KW-0129">CBS domain</keyword>
<keyword evidence="8 10" id="KW-0472">Membrane</keyword>
<dbReference type="InterPro" id="IPR044751">
    <property type="entry name" value="Ion_transp-like_CBS"/>
</dbReference>
<evidence type="ECO:0000259" key="13">
    <source>
        <dbReference type="PROSITE" id="PS51371"/>
    </source>
</evidence>
<protein>
    <recommendedName>
        <fullName evidence="17">HlyC/CorC family transporter</fullName>
    </recommendedName>
</protein>
<evidence type="ECO:0000256" key="8">
    <source>
        <dbReference type="ARBA" id="ARBA00023136"/>
    </source>
</evidence>
<evidence type="ECO:0000256" key="3">
    <source>
        <dbReference type="ARBA" id="ARBA00022475"/>
    </source>
</evidence>
<dbReference type="FunFam" id="3.10.580.10:FF:000002">
    <property type="entry name" value="Magnesium/cobalt efflux protein CorC"/>
    <property type="match status" value="1"/>
</dbReference>
<proteinExistence type="inferred from homology"/>
<feature type="transmembrane region" description="Helical" evidence="12">
    <location>
        <begin position="5"/>
        <end position="21"/>
    </location>
</feature>
<feature type="domain" description="CNNM transmembrane" evidence="14">
    <location>
        <begin position="29"/>
        <end position="225"/>
    </location>
</feature>
<dbReference type="CDD" id="cd04590">
    <property type="entry name" value="CBS_pair_CorC_HlyC_assoc"/>
    <property type="match status" value="1"/>
</dbReference>
<dbReference type="InterPro" id="IPR000644">
    <property type="entry name" value="CBS_dom"/>
</dbReference>
<dbReference type="AlphaFoldDB" id="F8DJA8"/>
<dbReference type="SUPFAM" id="SSF56176">
    <property type="entry name" value="FAD-binding/transporter-associated domain-like"/>
    <property type="match status" value="1"/>
</dbReference>
<feature type="coiled-coil region" evidence="11">
    <location>
        <begin position="323"/>
        <end position="370"/>
    </location>
</feature>
<feature type="transmembrane region" description="Helical" evidence="12">
    <location>
        <begin position="88"/>
        <end position="106"/>
    </location>
</feature>
<dbReference type="KEGG" id="scp:HMPREF0833_10987"/>
<dbReference type="SMART" id="SM01091">
    <property type="entry name" value="CorC_HlyC"/>
    <property type="match status" value="1"/>
</dbReference>
<dbReference type="Gene3D" id="3.30.465.10">
    <property type="match status" value="1"/>
</dbReference>
<keyword evidence="3" id="KW-1003">Cell membrane</keyword>
<dbReference type="HOGENOM" id="CLU_015237_4_1_9"/>
<evidence type="ECO:0000256" key="7">
    <source>
        <dbReference type="ARBA" id="ARBA00023122"/>
    </source>
</evidence>
<gene>
    <name evidence="15" type="ordered locus">HMPREF0833_10987</name>
</gene>
<comment type="similarity">
    <text evidence="2">Belongs to the UPF0053 family.</text>
</comment>
<dbReference type="Pfam" id="PF00571">
    <property type="entry name" value="CBS"/>
    <property type="match status" value="2"/>
</dbReference>
<dbReference type="PROSITE" id="PS51371">
    <property type="entry name" value="CBS"/>
    <property type="match status" value="2"/>
</dbReference>
<keyword evidence="11" id="KW-0175">Coiled coil</keyword>
<evidence type="ECO:0000313" key="15">
    <source>
        <dbReference type="EMBL" id="AEH56018.1"/>
    </source>
</evidence>
<evidence type="ECO:0008006" key="17">
    <source>
        <dbReference type="Google" id="ProtNLM"/>
    </source>
</evidence>
<dbReference type="PROSITE" id="PS51846">
    <property type="entry name" value="CNNM"/>
    <property type="match status" value="1"/>
</dbReference>
<evidence type="ECO:0000256" key="12">
    <source>
        <dbReference type="SAM" id="Phobius"/>
    </source>
</evidence>
<accession>F8DJA8</accession>
<keyword evidence="4 10" id="KW-0812">Transmembrane</keyword>
<dbReference type="Pfam" id="PF01595">
    <property type="entry name" value="CNNM"/>
    <property type="match status" value="1"/>
</dbReference>
<name>F8DJA8_STREP</name>
<feature type="domain" description="CBS" evidence="13">
    <location>
        <begin position="244"/>
        <end position="304"/>
    </location>
</feature>
<dbReference type="Pfam" id="PF03471">
    <property type="entry name" value="CorC_HlyC"/>
    <property type="match status" value="1"/>
</dbReference>